<feature type="transmembrane region" description="Helical" evidence="1">
    <location>
        <begin position="138"/>
        <end position="159"/>
    </location>
</feature>
<protein>
    <submittedName>
        <fullName evidence="2">Integral membrane protein</fullName>
    </submittedName>
</protein>
<dbReference type="STRING" id="1116229.S3CZB6"/>
<dbReference type="eggNOG" id="ENOG502SN2U">
    <property type="taxonomic scope" value="Eukaryota"/>
</dbReference>
<reference evidence="2 3" key="1">
    <citation type="journal article" date="2013" name="BMC Genomics">
        <title>Genomics-driven discovery of the pneumocandin biosynthetic gene cluster in the fungus Glarea lozoyensis.</title>
        <authorList>
            <person name="Chen L."/>
            <person name="Yue Q."/>
            <person name="Zhang X."/>
            <person name="Xiang M."/>
            <person name="Wang C."/>
            <person name="Li S."/>
            <person name="Che Y."/>
            <person name="Ortiz-Lopez F.J."/>
            <person name="Bills G.F."/>
            <person name="Liu X."/>
            <person name="An Z."/>
        </authorList>
    </citation>
    <scope>NUCLEOTIDE SEQUENCE [LARGE SCALE GENOMIC DNA]</scope>
    <source>
        <strain evidence="3">ATCC 20868 / MF5171</strain>
    </source>
</reference>
<feature type="transmembrane region" description="Helical" evidence="1">
    <location>
        <begin position="7"/>
        <end position="25"/>
    </location>
</feature>
<feature type="transmembrane region" description="Helical" evidence="1">
    <location>
        <begin position="92"/>
        <end position="111"/>
    </location>
</feature>
<organism evidence="2 3">
    <name type="scientific">Glarea lozoyensis (strain ATCC 20868 / MF5171)</name>
    <dbReference type="NCBI Taxonomy" id="1116229"/>
    <lineage>
        <taxon>Eukaryota</taxon>
        <taxon>Fungi</taxon>
        <taxon>Dikarya</taxon>
        <taxon>Ascomycota</taxon>
        <taxon>Pezizomycotina</taxon>
        <taxon>Leotiomycetes</taxon>
        <taxon>Helotiales</taxon>
        <taxon>Helotiaceae</taxon>
        <taxon>Glarea</taxon>
    </lineage>
</organism>
<keyword evidence="3" id="KW-1185">Reference proteome</keyword>
<dbReference type="AlphaFoldDB" id="S3CZB6"/>
<proteinExistence type="predicted"/>
<keyword evidence="1" id="KW-0812">Transmembrane</keyword>
<evidence type="ECO:0000256" key="1">
    <source>
        <dbReference type="SAM" id="Phobius"/>
    </source>
</evidence>
<feature type="transmembrane region" description="Helical" evidence="1">
    <location>
        <begin position="60"/>
        <end position="80"/>
    </location>
</feature>
<keyword evidence="1" id="KW-1133">Transmembrane helix</keyword>
<accession>S3CZB6</accession>
<dbReference type="GeneID" id="19462972"/>
<dbReference type="RefSeq" id="XP_008082361.1">
    <property type="nucleotide sequence ID" value="XM_008084170.1"/>
</dbReference>
<name>S3CZB6_GLAL2</name>
<dbReference type="Proteomes" id="UP000016922">
    <property type="component" value="Unassembled WGS sequence"/>
</dbReference>
<gene>
    <name evidence="2" type="ORF">GLAREA_03917</name>
</gene>
<dbReference type="HOGENOM" id="CLU_092535_0_0_1"/>
<dbReference type="OrthoDB" id="1523883at2759"/>
<dbReference type="EMBL" id="KE145363">
    <property type="protein sequence ID" value="EPE30950.1"/>
    <property type="molecule type" value="Genomic_DNA"/>
</dbReference>
<dbReference type="KEGG" id="glz:GLAREA_03917"/>
<evidence type="ECO:0000313" key="2">
    <source>
        <dbReference type="EMBL" id="EPE30950.1"/>
    </source>
</evidence>
<sequence length="160" mass="18165">MSPETLAFLRLLPVLSSTAILMFAFDEYLFLSRFMNPTYRNESNAFLAKWFTQWLAKAKFVIITLFPFSLGTALANIFTSRSALQAAGAEKWYWCGFAFQFAHFLFAPIAIKLLNEVCEDKPKGEVTGTMGKWLKMHLVRSVVVDVGAWVFFIVGNVMAR</sequence>
<keyword evidence="1" id="KW-0472">Membrane</keyword>
<evidence type="ECO:0000313" key="3">
    <source>
        <dbReference type="Proteomes" id="UP000016922"/>
    </source>
</evidence>
<dbReference type="OMA" id="CTLWFAF"/>